<dbReference type="EMBL" id="JAFNEN010000996">
    <property type="protein sequence ID" value="KAG8175489.1"/>
    <property type="molecule type" value="Genomic_DNA"/>
</dbReference>
<evidence type="ECO:0000313" key="1">
    <source>
        <dbReference type="EMBL" id="KAG8175489.1"/>
    </source>
</evidence>
<keyword evidence="2" id="KW-1185">Reference proteome</keyword>
<sequence>MCGRKVSFGSNKIPRNFASDLTGRATPFKKISGSGCSPRFRQKCMQIVFWLDITKPLEFVQSVILRIAICSCLSIVLDAALRDTFSLVKVSRHSGSDTNLKNTGLKEILNENW</sequence>
<organism evidence="1 2">
    <name type="scientific">Oedothorax gibbosus</name>
    <dbReference type="NCBI Taxonomy" id="931172"/>
    <lineage>
        <taxon>Eukaryota</taxon>
        <taxon>Metazoa</taxon>
        <taxon>Ecdysozoa</taxon>
        <taxon>Arthropoda</taxon>
        <taxon>Chelicerata</taxon>
        <taxon>Arachnida</taxon>
        <taxon>Araneae</taxon>
        <taxon>Araneomorphae</taxon>
        <taxon>Entelegynae</taxon>
        <taxon>Araneoidea</taxon>
        <taxon>Linyphiidae</taxon>
        <taxon>Erigoninae</taxon>
        <taxon>Oedothorax</taxon>
    </lineage>
</organism>
<proteinExistence type="predicted"/>
<name>A0AAV6TUW7_9ARAC</name>
<comment type="caution">
    <text evidence="1">The sequence shown here is derived from an EMBL/GenBank/DDBJ whole genome shotgun (WGS) entry which is preliminary data.</text>
</comment>
<evidence type="ECO:0000313" key="2">
    <source>
        <dbReference type="Proteomes" id="UP000827092"/>
    </source>
</evidence>
<protein>
    <submittedName>
        <fullName evidence="1">Uncharacterized protein</fullName>
    </submittedName>
</protein>
<dbReference type="AlphaFoldDB" id="A0AAV6TUW7"/>
<accession>A0AAV6TUW7</accession>
<reference evidence="1 2" key="1">
    <citation type="journal article" date="2022" name="Nat. Ecol. Evol.">
        <title>A masculinizing supergene underlies an exaggerated male reproductive morph in a spider.</title>
        <authorList>
            <person name="Hendrickx F."/>
            <person name="De Corte Z."/>
            <person name="Sonet G."/>
            <person name="Van Belleghem S.M."/>
            <person name="Kostlbacher S."/>
            <person name="Vangestel C."/>
        </authorList>
    </citation>
    <scope>NUCLEOTIDE SEQUENCE [LARGE SCALE GENOMIC DNA]</scope>
    <source>
        <strain evidence="1">W744_W776</strain>
    </source>
</reference>
<dbReference type="Proteomes" id="UP000827092">
    <property type="component" value="Unassembled WGS sequence"/>
</dbReference>
<gene>
    <name evidence="1" type="ORF">JTE90_004181</name>
</gene>